<dbReference type="Pfam" id="PF14890">
    <property type="entry name" value="Intein_splicing"/>
    <property type="match status" value="1"/>
</dbReference>
<proteinExistence type="inferred from homology"/>
<evidence type="ECO:0000256" key="2">
    <source>
        <dbReference type="ARBA" id="ARBA00022448"/>
    </source>
</evidence>
<evidence type="ECO:0000256" key="5">
    <source>
        <dbReference type="ARBA" id="ARBA00022781"/>
    </source>
</evidence>
<comment type="subunit">
    <text evidence="11">Has multiple subunits with at least A(3), B(3), C, D, E, F, H, I and proteolipid K(x).</text>
</comment>
<comment type="caution">
    <text evidence="11">Lacks conserved residue(s) required for the propagation of feature annotation.</text>
</comment>
<evidence type="ECO:0000256" key="8">
    <source>
        <dbReference type="ARBA" id="ARBA00022967"/>
    </source>
</evidence>
<feature type="domain" description="DOD-type homing endonuclease" evidence="12">
    <location>
        <begin position="473"/>
        <end position="606"/>
    </location>
</feature>
<comment type="similarity">
    <text evidence="1 11">Belongs to the ATPase alpha/beta chains family.</text>
</comment>
<dbReference type="InterPro" id="IPR031686">
    <property type="entry name" value="ATP-synth_a_Xtn"/>
</dbReference>
<dbReference type="Gene3D" id="2.40.50.100">
    <property type="match status" value="1"/>
</dbReference>
<dbReference type="GO" id="GO:0004519">
    <property type="term" value="F:endonuclease activity"/>
    <property type="evidence" value="ECO:0007669"/>
    <property type="project" value="InterPro"/>
</dbReference>
<dbReference type="FunFam" id="1.10.1140.10:FF:000002">
    <property type="entry name" value="V-type proton ATPase catalytic subunit A"/>
    <property type="match status" value="1"/>
</dbReference>
<dbReference type="InterPro" id="IPR027434">
    <property type="entry name" value="Homing_endonucl"/>
</dbReference>
<dbReference type="InterPro" id="IPR006141">
    <property type="entry name" value="Intein_N"/>
</dbReference>
<dbReference type="GO" id="GO:0046933">
    <property type="term" value="F:proton-transporting ATP synthase activity, rotational mechanism"/>
    <property type="evidence" value="ECO:0007669"/>
    <property type="project" value="UniProtKB-UniRule"/>
</dbReference>
<evidence type="ECO:0000256" key="6">
    <source>
        <dbReference type="ARBA" id="ARBA00022813"/>
    </source>
</evidence>
<dbReference type="NCBIfam" id="TIGR01443">
    <property type="entry name" value="intein_Cterm"/>
    <property type="match status" value="1"/>
</dbReference>
<dbReference type="Gene3D" id="3.40.50.300">
    <property type="entry name" value="P-loop containing nucleotide triphosphate hydrolases"/>
    <property type="match status" value="2"/>
</dbReference>
<dbReference type="CDD" id="cd01134">
    <property type="entry name" value="V_A-ATPase_A"/>
    <property type="match status" value="1"/>
</dbReference>
<evidence type="ECO:0000259" key="12">
    <source>
        <dbReference type="PROSITE" id="PS50819"/>
    </source>
</evidence>
<dbReference type="CDD" id="cd18111">
    <property type="entry name" value="ATP-synt_V_A-type_alpha_C"/>
    <property type="match status" value="1"/>
</dbReference>
<dbReference type="PROSITE" id="PS50817">
    <property type="entry name" value="INTEIN_N_TER"/>
    <property type="match status" value="1"/>
</dbReference>
<dbReference type="SUPFAM" id="SSF50615">
    <property type="entry name" value="N-terminal domain of alpha and beta subunits of F1 ATP synthase"/>
    <property type="match status" value="1"/>
</dbReference>
<evidence type="ECO:0000256" key="7">
    <source>
        <dbReference type="ARBA" id="ARBA00022840"/>
    </source>
</evidence>
<dbReference type="PANTHER" id="PTHR43607">
    <property type="entry name" value="V-TYPE PROTON ATPASE CATALYTIC SUBUNIT A"/>
    <property type="match status" value="1"/>
</dbReference>
<dbReference type="GO" id="GO:0005524">
    <property type="term" value="F:ATP binding"/>
    <property type="evidence" value="ECO:0007669"/>
    <property type="project" value="UniProtKB-UniRule"/>
</dbReference>
<evidence type="ECO:0000256" key="11">
    <source>
        <dbReference type="HAMAP-Rule" id="MF_00309"/>
    </source>
</evidence>
<dbReference type="InterPro" id="IPR055190">
    <property type="entry name" value="ATP-synt_VA_C"/>
</dbReference>
<gene>
    <name evidence="11" type="primary">atpA</name>
    <name evidence="13" type="ORF">K9W45_08185</name>
</gene>
<dbReference type="InterPro" id="IPR022878">
    <property type="entry name" value="V-ATPase_asu"/>
</dbReference>
<dbReference type="Gene3D" id="1.10.1140.10">
    <property type="entry name" value="Bovine Mitochondrial F1-atpase, Atp Synthase Beta Chain, Chain D, domain 3"/>
    <property type="match status" value="1"/>
</dbReference>
<dbReference type="Pfam" id="PF22919">
    <property type="entry name" value="ATP-synt_VA_C"/>
    <property type="match status" value="1"/>
</dbReference>
<dbReference type="SMART" id="SM00306">
    <property type="entry name" value="HintN"/>
    <property type="match status" value="1"/>
</dbReference>
<dbReference type="InterPro" id="IPR004100">
    <property type="entry name" value="ATPase_F1/V1/A1_a/bsu_N"/>
</dbReference>
<dbReference type="InterPro" id="IPR024034">
    <property type="entry name" value="ATPase_F1/V1_b/a_C"/>
</dbReference>
<keyword evidence="5 11" id="KW-0375">Hydrogen ion transport</keyword>
<evidence type="ECO:0000256" key="9">
    <source>
        <dbReference type="ARBA" id="ARBA00023000"/>
    </source>
</evidence>
<evidence type="ECO:0000256" key="4">
    <source>
        <dbReference type="ARBA" id="ARBA00022741"/>
    </source>
</evidence>
<keyword evidence="4 11" id="KW-0547">Nucleotide-binding</keyword>
<sequence length="1095" mass="123360">MNDAKVGVINKISGPVVQASNMLGAKLYDVARVGNERLVGEIIRLEGDVATIQVYESTDGLTPGEPVYPTNNPLSVELGPGLLRQIYDGIQRPLPEIQKLTGDNISRGIDVPGLDHKKLWDFRPILKKGDKVVGGDILGIIPETPTVDFKLLVPPYIKGTLEYIAPAGDYTIDETAATVLTASGEKIDLQFFHKWPVRTPRPIYKRLPSNVPLITGQRIFDTFAPIAKGGTGAIPGGFGTGKCVVGSTPVFLSDGSLVEIKDLYKSFIQNDGLIELDNENETLIKITGDLSILSFNGESYVEQKASYIYRGKTSRLVSVKTDSGREVTVTPVHKLFRFNGRKIEEVESQYLRPGDLLIVPRHLQIKGQQNPISAYDIDLSLRVADTQALMRMEEIINKLSEVMSLEEIAQKTNVSFNILMKYLNKEKEPNLAFLHKLTKLAGEPEISVSVLREETNSSVVKLPVYMTNELAEWLGLFTANGIIRDETIFFSTNSDFLLNRFNDLTEQIFGLFCAYDYDNTIGENFVHFSSSVVVKFLQYLGLKGSLTDSDVRVPKLLMQSSDELLVHYLNGYFVINTSFNDTTLQIYHKNKFQLSEFSYLLTRLGVVYNLKDQNNFVFEIKEKELLKLIEKFSHYNTTKHEKMYQLYQYQETNNITQLARKVVQSNNSSVVIEQVVDVTNSNFDTNTLDDFSNRAYLQELVEHVFFDRIKEISIIEQETDVYDLTVDEYHNFVGGELPFTLHNTVSQHQLAKWSDAKIVVYVGCGERGNEMTDVLREFPKLVDPYTGGPLMDRTTLIANTSNMPVAAREASVYTGITMAEFFRDMGYDVAMMADSTSRWAEALREISGRLEEMPGEEGFPAYLASKVAQYYERAGRVLTLGSEPRTASITVVGAVSPPGGDFSEPVTQNTLRIVKVFWALSKDLAARRHFPAIDYLLSYTLYWNVLQEWYSTNIDPEFPELRAEAMALLQKDKELSEIVSLVGPDALPPKEKIVLEIARIIKESFLQQNAFHEVDSFCSMQKQYLMLKAILSFYHKANDLYQRGAEVKNIFEHDVVVKIARMKYIVQEDVEEEINALIAEIDGISPTDVGVEDLS</sequence>
<dbReference type="InterPro" id="IPR036121">
    <property type="entry name" value="ATPase_F1/V1/A1_a/bsu_N_sf"/>
</dbReference>
<dbReference type="GO" id="GO:0005886">
    <property type="term" value="C:plasma membrane"/>
    <property type="evidence" value="ECO:0007669"/>
    <property type="project" value="UniProtKB-SubCell"/>
</dbReference>
<dbReference type="Pfam" id="PF00006">
    <property type="entry name" value="ATP-synt_ab"/>
    <property type="match status" value="1"/>
</dbReference>
<comment type="function">
    <text evidence="11">Component of the A-type ATP synthase that produces ATP from ADP in the presence of a proton gradient across the membrane. The A chain is the catalytic subunit.</text>
</comment>
<dbReference type="InterPro" id="IPR003587">
    <property type="entry name" value="Hint_dom_N"/>
</dbReference>
<dbReference type="FunFam" id="2.40.30.20:FF:000002">
    <property type="entry name" value="V-type proton ATPase catalytic subunit A"/>
    <property type="match status" value="1"/>
</dbReference>
<dbReference type="GO" id="GO:0042777">
    <property type="term" value="P:proton motive force-driven plasma membrane ATP synthesis"/>
    <property type="evidence" value="ECO:0007669"/>
    <property type="project" value="UniProtKB-UniRule"/>
</dbReference>
<dbReference type="Gene3D" id="3.10.28.10">
    <property type="entry name" value="Homing endonucleases"/>
    <property type="match status" value="1"/>
</dbReference>
<evidence type="ECO:0000256" key="1">
    <source>
        <dbReference type="ARBA" id="ARBA00008936"/>
    </source>
</evidence>
<dbReference type="NCBIfam" id="TIGR01445">
    <property type="entry name" value="intein_Nterm"/>
    <property type="match status" value="1"/>
</dbReference>
<dbReference type="SUPFAM" id="SSF47917">
    <property type="entry name" value="C-terminal domain of alpha and beta subunits of F1 ATP synthase"/>
    <property type="match status" value="1"/>
</dbReference>
<dbReference type="SMART" id="SM00305">
    <property type="entry name" value="HintC"/>
    <property type="match status" value="1"/>
</dbReference>
<name>A0A9Y1BIR7_9ARCH</name>
<keyword evidence="7 11" id="KW-0067">ATP-binding</keyword>
<dbReference type="PROSITE" id="PS50819">
    <property type="entry name" value="INTEIN_ENDONUCLEASE"/>
    <property type="match status" value="1"/>
</dbReference>
<evidence type="ECO:0000256" key="3">
    <source>
        <dbReference type="ARBA" id="ARBA00022475"/>
    </source>
</evidence>
<dbReference type="InterPro" id="IPR006142">
    <property type="entry name" value="INTEIN"/>
</dbReference>
<dbReference type="GO" id="GO:0016539">
    <property type="term" value="P:intein-mediated protein splicing"/>
    <property type="evidence" value="ECO:0007669"/>
    <property type="project" value="InterPro"/>
</dbReference>
<reference evidence="13" key="1">
    <citation type="journal article" date="2022" name="Nat. Microbiol.">
        <title>Unique mobile elements and scalable gene flow at the prokaryote-eukaryote boundary revealed by circularized Asgard archaea genomes.</title>
        <authorList>
            <person name="Wu F."/>
            <person name="Speth D.R."/>
            <person name="Philosof A."/>
            <person name="Cremiere A."/>
            <person name="Narayanan A."/>
            <person name="Barco R.A."/>
            <person name="Connon S.A."/>
            <person name="Amend J.P."/>
            <person name="Antoshechkin I.A."/>
            <person name="Orphan V.J."/>
        </authorList>
    </citation>
    <scope>NUCLEOTIDE SEQUENCE</scope>
    <source>
        <strain evidence="13">PM71</strain>
    </source>
</reference>
<dbReference type="InterPro" id="IPR023366">
    <property type="entry name" value="ATP_synth_asu-like_sf"/>
</dbReference>
<dbReference type="AlphaFoldDB" id="A0A9Y1BIR7"/>
<keyword evidence="10 11" id="KW-0406">Ion transport</keyword>
<dbReference type="HAMAP" id="MF_00309">
    <property type="entry name" value="ATP_synth_A_arch"/>
    <property type="match status" value="1"/>
</dbReference>
<dbReference type="EC" id="7.1.2.2" evidence="11"/>
<dbReference type="Proteomes" id="UP001201020">
    <property type="component" value="Chromosome"/>
</dbReference>
<keyword evidence="2 11" id="KW-0813">Transport</keyword>
<keyword evidence="3 11" id="KW-1003">Cell membrane</keyword>
<dbReference type="CDD" id="cd18119">
    <property type="entry name" value="ATP-synt_V_A-type_alpha_N"/>
    <property type="match status" value="1"/>
</dbReference>
<comment type="subcellular location">
    <subcellularLocation>
        <location evidence="11">Cell membrane</location>
        <topology evidence="11">Peripheral membrane protein</topology>
    </subcellularLocation>
</comment>
<dbReference type="GO" id="GO:0046961">
    <property type="term" value="F:proton-transporting ATPase activity, rotational mechanism"/>
    <property type="evidence" value="ECO:0007669"/>
    <property type="project" value="InterPro"/>
</dbReference>
<protein>
    <recommendedName>
        <fullName evidence="11">A-type ATP synthase subunit A</fullName>
        <ecNumber evidence="11">7.1.2.2</ecNumber>
    </recommendedName>
</protein>
<dbReference type="PANTHER" id="PTHR43607:SF1">
    <property type="entry name" value="H(+)-TRANSPORTING TWO-SECTOR ATPASE"/>
    <property type="match status" value="1"/>
</dbReference>
<dbReference type="InterPro" id="IPR004042">
    <property type="entry name" value="Intein_endonuc_central"/>
</dbReference>
<dbReference type="SUPFAM" id="SSF51294">
    <property type="entry name" value="Hedgehog/intein (Hint) domain"/>
    <property type="match status" value="1"/>
</dbReference>
<dbReference type="PRINTS" id="PR00379">
    <property type="entry name" value="INTEIN"/>
</dbReference>
<dbReference type="EMBL" id="CP084166">
    <property type="protein sequence ID" value="UJG39833.1"/>
    <property type="molecule type" value="Genomic_DNA"/>
</dbReference>
<dbReference type="Pfam" id="PF16886">
    <property type="entry name" value="ATP-synt_ab_Xtn"/>
    <property type="match status" value="1"/>
</dbReference>
<dbReference type="InterPro" id="IPR003586">
    <property type="entry name" value="Hint_dom_C"/>
</dbReference>
<organism evidence="13">
    <name type="scientific">Candidatus Heimdallarchaeum aukensis</name>
    <dbReference type="NCBI Taxonomy" id="2876573"/>
    <lineage>
        <taxon>Archaea</taxon>
        <taxon>Promethearchaeati</taxon>
        <taxon>Candidatus Heimdallarchaeota</taxon>
        <taxon>Candidatus Heimdallarchaeia (ex Rinke et al. 2021) (nom. nud.)</taxon>
        <taxon>Candidatus Heimdallarchaeales</taxon>
        <taxon>Candidatus Heimdallarchaeaceae</taxon>
        <taxon>Candidatus Heimdallarchaeum</taxon>
    </lineage>
</organism>
<keyword evidence="8 11" id="KW-1278">Translocase</keyword>
<comment type="catalytic activity">
    <reaction evidence="11">
        <text>ATP + H2O + 4 H(+)(in) = ADP + phosphate + 5 H(+)(out)</text>
        <dbReference type="Rhea" id="RHEA:57720"/>
        <dbReference type="ChEBI" id="CHEBI:15377"/>
        <dbReference type="ChEBI" id="CHEBI:15378"/>
        <dbReference type="ChEBI" id="CHEBI:30616"/>
        <dbReference type="ChEBI" id="CHEBI:43474"/>
        <dbReference type="ChEBI" id="CHEBI:456216"/>
        <dbReference type="EC" id="7.1.2.2"/>
    </reaction>
</comment>
<evidence type="ECO:0000313" key="13">
    <source>
        <dbReference type="EMBL" id="UJG39833.1"/>
    </source>
</evidence>
<accession>A0A9Y1BIR7</accession>
<dbReference type="InterPro" id="IPR036844">
    <property type="entry name" value="Hint_dom_sf"/>
</dbReference>
<dbReference type="InterPro" id="IPR000194">
    <property type="entry name" value="ATPase_F1/V1/A1_a/bsu_nucl-bd"/>
</dbReference>
<keyword evidence="9" id="KW-0651">Protein splicing</keyword>
<keyword evidence="11" id="KW-0472">Membrane</keyword>
<dbReference type="NCBIfam" id="NF003220">
    <property type="entry name" value="PRK04192.1"/>
    <property type="match status" value="1"/>
</dbReference>
<dbReference type="CDD" id="cd00081">
    <property type="entry name" value="Hint"/>
    <property type="match status" value="1"/>
</dbReference>
<dbReference type="InterPro" id="IPR030934">
    <property type="entry name" value="Intein_C"/>
</dbReference>
<dbReference type="Pfam" id="PF02874">
    <property type="entry name" value="ATP-synt_ab_N"/>
    <property type="match status" value="1"/>
</dbReference>
<keyword evidence="11" id="KW-0066">ATP synthesis</keyword>
<dbReference type="InterPro" id="IPR027417">
    <property type="entry name" value="P-loop_NTPase"/>
</dbReference>
<dbReference type="PROSITE" id="PS50818">
    <property type="entry name" value="INTEIN_C_TER"/>
    <property type="match status" value="1"/>
</dbReference>
<evidence type="ECO:0000256" key="10">
    <source>
        <dbReference type="ARBA" id="ARBA00023065"/>
    </source>
</evidence>
<dbReference type="SUPFAM" id="SSF52540">
    <property type="entry name" value="P-loop containing nucleoside triphosphate hydrolases"/>
    <property type="match status" value="2"/>
</dbReference>
<keyword evidence="6" id="KW-0068">Autocatalytic cleavage</keyword>
<dbReference type="Gene3D" id="2.170.16.10">
    <property type="entry name" value="Hedgehog/Intein (Hint) domain"/>
    <property type="match status" value="2"/>
</dbReference>
<dbReference type="Gene3D" id="2.40.30.20">
    <property type="match status" value="1"/>
</dbReference>
<dbReference type="SUPFAM" id="SSF55608">
    <property type="entry name" value="Homing endonucleases"/>
    <property type="match status" value="1"/>
</dbReference>